<keyword evidence="1" id="KW-0732">Signal</keyword>
<reference evidence="3" key="1">
    <citation type="journal article" date="2020" name="mSystems">
        <title>Genome- and Community-Level Interaction Insights into Carbon Utilization and Element Cycling Functions of Hydrothermarchaeota in Hydrothermal Sediment.</title>
        <authorList>
            <person name="Zhou Z."/>
            <person name="Liu Y."/>
            <person name="Xu W."/>
            <person name="Pan J."/>
            <person name="Luo Z.H."/>
            <person name="Li M."/>
        </authorList>
    </citation>
    <scope>NUCLEOTIDE SEQUENCE [LARGE SCALE GENOMIC DNA]</scope>
    <source>
        <strain evidence="3">SpSt-339</strain>
    </source>
</reference>
<dbReference type="Pfam" id="PF11845">
    <property type="entry name" value="Tll0287-like"/>
    <property type="match status" value="1"/>
</dbReference>
<evidence type="ECO:0000313" key="3">
    <source>
        <dbReference type="EMBL" id="HEN14692.1"/>
    </source>
</evidence>
<evidence type="ECO:0000259" key="2">
    <source>
        <dbReference type="Pfam" id="PF11845"/>
    </source>
</evidence>
<feature type="domain" description="Tll0287-like" evidence="2">
    <location>
        <begin position="49"/>
        <end position="160"/>
    </location>
</feature>
<gene>
    <name evidence="3" type="ORF">ENQ76_04385</name>
</gene>
<evidence type="ECO:0000256" key="1">
    <source>
        <dbReference type="SAM" id="SignalP"/>
    </source>
</evidence>
<protein>
    <submittedName>
        <fullName evidence="3">DUF3365 domain-containing protein</fullName>
    </submittedName>
</protein>
<sequence>MAQRRRAQRWILTAAALTIGLCGIAGTTNPRAADPPSDAPASPRVPLAVARDRARLMHDIYEETLHVLHQRYFHGDRATVPARAMEDVFATLARQSRGTARWIAVNTKPMNIDHEPEDAFEKQAATRLASGQTEFELVENGVYRRAAPIPLTAGCLRCHVGFGADAAKSPPRFAGLAISIPVEPE</sequence>
<proteinExistence type="predicted"/>
<name>A0A7C2NZT1_9PLAN</name>
<feature type="signal peptide" evidence="1">
    <location>
        <begin position="1"/>
        <end position="32"/>
    </location>
</feature>
<comment type="caution">
    <text evidence="3">The sequence shown here is derived from an EMBL/GenBank/DDBJ whole genome shotgun (WGS) entry which is preliminary data.</text>
</comment>
<dbReference type="InterPro" id="IPR021796">
    <property type="entry name" value="Tll0287-like_dom"/>
</dbReference>
<organism evidence="3">
    <name type="scientific">Schlesneria paludicola</name>
    <dbReference type="NCBI Taxonomy" id="360056"/>
    <lineage>
        <taxon>Bacteria</taxon>
        <taxon>Pseudomonadati</taxon>
        <taxon>Planctomycetota</taxon>
        <taxon>Planctomycetia</taxon>
        <taxon>Planctomycetales</taxon>
        <taxon>Planctomycetaceae</taxon>
        <taxon>Schlesneria</taxon>
    </lineage>
</organism>
<dbReference type="AlphaFoldDB" id="A0A7C2NZT1"/>
<dbReference type="EMBL" id="DSOK01000131">
    <property type="protein sequence ID" value="HEN14692.1"/>
    <property type="molecule type" value="Genomic_DNA"/>
</dbReference>
<accession>A0A7C2NZT1</accession>
<feature type="chain" id="PRO_5027951444" evidence="1">
    <location>
        <begin position="33"/>
        <end position="185"/>
    </location>
</feature>